<sequence length="286" mass="30954">MGSASRPETRHWQTNQTRKHHRDMTLPELTPIMLLALALILTGTVLYALAYQKHVRHWSPEERRSFLLSAGGNGVIALASLFVIQQAGQAADQQIAALSHVQAADPRIVRYYELMGTCLQSFSLLLTASLPFRGAQLLLGKKPQSLSPEAEEDLSPKEDFHKTLPQMVFGIAGLLLLAVASEIISERSTFQLTNGGMATTMYIGLALTILGLLLQGYSSAYPERGNPALYGGGLVSTVGFGLVLVLPTVQQAPGRTDLLLMTALISLGMGLALPVRMYLDGRKQTS</sequence>
<evidence type="ECO:0000256" key="1">
    <source>
        <dbReference type="SAM" id="MobiDB-lite"/>
    </source>
</evidence>
<geneLocation type="plasmid" evidence="3 4">
    <name>pDEIPR02</name>
</geneLocation>
<proteinExistence type="predicted"/>
<feature type="region of interest" description="Disordered" evidence="1">
    <location>
        <begin position="1"/>
        <end position="23"/>
    </location>
</feature>
<feature type="transmembrane region" description="Helical" evidence="2">
    <location>
        <begin position="228"/>
        <end position="246"/>
    </location>
</feature>
<keyword evidence="2" id="KW-0472">Membrane</keyword>
<feature type="transmembrane region" description="Helical" evidence="2">
    <location>
        <begin position="64"/>
        <end position="84"/>
    </location>
</feature>
<reference evidence="4" key="1">
    <citation type="submission" date="2011-02" db="EMBL/GenBank/DDBJ databases">
        <title>The complete sequence of plasmid2 of Deinococcus proteolyticus DSM 20540.</title>
        <authorList>
            <consortium name="US DOE Joint Genome Institute (JGI-PGF)"/>
            <person name="Lucas S."/>
            <person name="Copeland A."/>
            <person name="Lapidus A."/>
            <person name="Bruce D."/>
            <person name="Goodwin L."/>
            <person name="Pitluck S."/>
            <person name="Kyrpides N."/>
            <person name="Mavromatis K."/>
            <person name="Pagani I."/>
            <person name="Ivanova N."/>
            <person name="Ovchinnikova G."/>
            <person name="Zeytun A."/>
            <person name="Detter J.C."/>
            <person name="Han C."/>
            <person name="Land M."/>
            <person name="Hauser L."/>
            <person name="Markowitz V."/>
            <person name="Cheng J.-F."/>
            <person name="Hugenholtz P."/>
            <person name="Woyke T."/>
            <person name="Wu D."/>
            <person name="Pukall R."/>
            <person name="Steenblock K."/>
            <person name="Brambilla E."/>
            <person name="Klenk H.-P."/>
            <person name="Eisen J.A."/>
        </authorList>
    </citation>
    <scope>NUCLEOTIDE SEQUENCE [LARGE SCALE GENOMIC DNA]</scope>
    <source>
        <strain evidence="4">ATCC 35074 / DSM 20540 / JCM 6276 / NBRC 101906 / NCIMB 13154 / VKM Ac-1939 / CCM 2703 / MRP</strain>
        <plasmid evidence="4">Plasmid pDEIPR02</plasmid>
    </source>
</reference>
<dbReference type="AlphaFoldDB" id="F0RQN0"/>
<organism evidence="3 4">
    <name type="scientific">Deinococcus proteolyticus (strain ATCC 35074 / DSM 20540 / JCM 6276 / NBRC 101906 / NCIMB 13154 / VKM Ac-1939 / CCM 2703 / MRP)</name>
    <dbReference type="NCBI Taxonomy" id="693977"/>
    <lineage>
        <taxon>Bacteria</taxon>
        <taxon>Thermotogati</taxon>
        <taxon>Deinococcota</taxon>
        <taxon>Deinococci</taxon>
        <taxon>Deinococcales</taxon>
        <taxon>Deinococcaceae</taxon>
        <taxon>Deinococcus</taxon>
    </lineage>
</organism>
<dbReference type="KEGG" id="dpt:Deipr_2472"/>
<reference evidence="3 4" key="2">
    <citation type="journal article" date="2012" name="Stand. Genomic Sci.">
        <title>Complete genome sequence of the orange-red pigmented, radioresistant Deinococcus proteolyticus type strain (MRP(T)).</title>
        <authorList>
            <person name="Copeland A."/>
            <person name="Zeytun A."/>
            <person name="Yassawong M."/>
            <person name="Nolan M."/>
            <person name="Lucas S."/>
            <person name="Hammon N."/>
            <person name="Deshpande S."/>
            <person name="Cheng J.F."/>
            <person name="Han C."/>
            <person name="Tapia R."/>
            <person name="Goodwin L.A."/>
            <person name="Pitluck S."/>
            <person name="Mavromatis K."/>
            <person name="Liolios K."/>
            <person name="Pagani I."/>
            <person name="Ivanova N."/>
            <person name="Mikhailova N."/>
            <person name="Pati A."/>
            <person name="Chen A."/>
            <person name="Palaniappan K."/>
            <person name="Land M."/>
            <person name="Hauser L."/>
            <person name="Jeffries C.D."/>
            <person name="Brambilla E.M."/>
            <person name="Rohde M."/>
            <person name="Sikorski J."/>
            <person name="Pukall R."/>
            <person name="Goker M."/>
            <person name="Detter J.C."/>
            <person name="Woyke T."/>
            <person name="Bristow J."/>
            <person name="Eisen J.A."/>
            <person name="Markowitz V."/>
            <person name="Hugenholtz P."/>
            <person name="Kyrpides N.C."/>
            <person name="Klenk H.P."/>
            <person name="Lapidus A."/>
        </authorList>
    </citation>
    <scope>NUCLEOTIDE SEQUENCE [LARGE SCALE GENOMIC DNA]</scope>
    <source>
        <strain evidence="4">ATCC 35074 / DSM 20540 / JCM 6276 / NBRC 101906 / NCIMB 13154 / VKM Ac-1939 / CCM 2703 / MRP</strain>
        <plasmid evidence="4">Plasmid pDEIPR02</plasmid>
    </source>
</reference>
<dbReference type="HOGENOM" id="CLU_972258_0_0_0"/>
<dbReference type="Proteomes" id="UP000007718">
    <property type="component" value="Plasmid pDEIPR02"/>
</dbReference>
<feature type="transmembrane region" description="Helical" evidence="2">
    <location>
        <begin position="32"/>
        <end position="52"/>
    </location>
</feature>
<feature type="transmembrane region" description="Helical" evidence="2">
    <location>
        <begin position="164"/>
        <end position="184"/>
    </location>
</feature>
<keyword evidence="2" id="KW-1133">Transmembrane helix</keyword>
<keyword evidence="4" id="KW-1185">Reference proteome</keyword>
<evidence type="ECO:0000256" key="2">
    <source>
        <dbReference type="SAM" id="Phobius"/>
    </source>
</evidence>
<gene>
    <name evidence="3" type="ordered locus">Deipr_2472</name>
</gene>
<feature type="transmembrane region" description="Helical" evidence="2">
    <location>
        <begin position="258"/>
        <end position="279"/>
    </location>
</feature>
<accession>F0RQN0</accession>
<protein>
    <submittedName>
        <fullName evidence="3">Uncharacterized protein</fullName>
    </submittedName>
</protein>
<dbReference type="EMBL" id="CP002538">
    <property type="protein sequence ID" value="ADY27589.1"/>
    <property type="molecule type" value="Genomic_DNA"/>
</dbReference>
<feature type="transmembrane region" description="Helical" evidence="2">
    <location>
        <begin position="196"/>
        <end position="216"/>
    </location>
</feature>
<evidence type="ECO:0000313" key="4">
    <source>
        <dbReference type="Proteomes" id="UP000007718"/>
    </source>
</evidence>
<name>F0RQN0_DEIPM</name>
<keyword evidence="2" id="KW-0812">Transmembrane</keyword>
<evidence type="ECO:0000313" key="3">
    <source>
        <dbReference type="EMBL" id="ADY27589.1"/>
    </source>
</evidence>
<keyword evidence="3" id="KW-0614">Plasmid</keyword>